<gene>
    <name evidence="6" type="ORF">IQ31_01563</name>
</gene>
<dbReference type="Gene3D" id="1.10.10.10">
    <property type="entry name" value="Winged helix-like DNA-binding domain superfamily/Winged helix DNA-binding domain"/>
    <property type="match status" value="1"/>
</dbReference>
<protein>
    <submittedName>
        <fullName evidence="6">RNA polymerase sigma-70 factor (ECF subfamily)</fullName>
    </submittedName>
</protein>
<feature type="domain" description="RNA polymerase sigma factor 70 region 4 type 2" evidence="5">
    <location>
        <begin position="121"/>
        <end position="171"/>
    </location>
</feature>
<evidence type="ECO:0000259" key="5">
    <source>
        <dbReference type="Pfam" id="PF08281"/>
    </source>
</evidence>
<dbReference type="SUPFAM" id="SSF88659">
    <property type="entry name" value="Sigma3 and sigma4 domains of RNA polymerase sigma factors"/>
    <property type="match status" value="1"/>
</dbReference>
<dbReference type="PANTHER" id="PTHR43133:SF46">
    <property type="entry name" value="RNA POLYMERASE SIGMA-70 FACTOR ECF SUBFAMILY"/>
    <property type="match status" value="1"/>
</dbReference>
<comment type="caution">
    <text evidence="6">The sequence shown here is derived from an EMBL/GenBank/DDBJ whole genome shotgun (WGS) entry which is preliminary data.</text>
</comment>
<dbReference type="GO" id="GO:0003677">
    <property type="term" value="F:DNA binding"/>
    <property type="evidence" value="ECO:0007669"/>
    <property type="project" value="InterPro"/>
</dbReference>
<dbReference type="Proteomes" id="UP000315908">
    <property type="component" value="Unassembled WGS sequence"/>
</dbReference>
<keyword evidence="3" id="KW-0804">Transcription</keyword>
<evidence type="ECO:0000256" key="4">
    <source>
        <dbReference type="SAM" id="Phobius"/>
    </source>
</evidence>
<dbReference type="GO" id="GO:0006352">
    <property type="term" value="P:DNA-templated transcription initiation"/>
    <property type="evidence" value="ECO:0007669"/>
    <property type="project" value="InterPro"/>
</dbReference>
<keyword evidence="1" id="KW-0805">Transcription regulation</keyword>
<dbReference type="InterPro" id="IPR013249">
    <property type="entry name" value="RNA_pol_sigma70_r4_t2"/>
</dbReference>
<evidence type="ECO:0000256" key="3">
    <source>
        <dbReference type="ARBA" id="ARBA00023163"/>
    </source>
</evidence>
<keyword evidence="2" id="KW-0731">Sigma factor</keyword>
<proteinExistence type="predicted"/>
<dbReference type="InterPro" id="IPR013324">
    <property type="entry name" value="RNA_pol_sigma_r3/r4-like"/>
</dbReference>
<dbReference type="EMBL" id="VLKR01000006">
    <property type="protein sequence ID" value="TWI22158.1"/>
    <property type="molecule type" value="Genomic_DNA"/>
</dbReference>
<reference evidence="6 7" key="1">
    <citation type="journal article" date="2015" name="Stand. Genomic Sci.">
        <title>Genomic Encyclopedia of Bacterial and Archaeal Type Strains, Phase III: the genomes of soil and plant-associated and newly described type strains.</title>
        <authorList>
            <person name="Whitman W.B."/>
            <person name="Woyke T."/>
            <person name="Klenk H.P."/>
            <person name="Zhou Y."/>
            <person name="Lilburn T.G."/>
            <person name="Beck B.J."/>
            <person name="De Vos P."/>
            <person name="Vandamme P."/>
            <person name="Eisen J.A."/>
            <person name="Garrity G."/>
            <person name="Hugenholtz P."/>
            <person name="Kyrpides N.C."/>
        </authorList>
    </citation>
    <scope>NUCLEOTIDE SEQUENCE [LARGE SCALE GENOMIC DNA]</scope>
    <source>
        <strain evidence="6 7">CGMCC 1.6855</strain>
    </source>
</reference>
<name>A0A562MQU0_9SPHI</name>
<feature type="transmembrane region" description="Helical" evidence="4">
    <location>
        <begin position="25"/>
        <end position="50"/>
    </location>
</feature>
<dbReference type="NCBIfam" id="TIGR02937">
    <property type="entry name" value="sigma70-ECF"/>
    <property type="match status" value="1"/>
</dbReference>
<dbReference type="Gene3D" id="1.10.1740.10">
    <property type="match status" value="1"/>
</dbReference>
<evidence type="ECO:0000256" key="2">
    <source>
        <dbReference type="ARBA" id="ARBA00023082"/>
    </source>
</evidence>
<evidence type="ECO:0000256" key="1">
    <source>
        <dbReference type="ARBA" id="ARBA00023015"/>
    </source>
</evidence>
<dbReference type="PANTHER" id="PTHR43133">
    <property type="entry name" value="RNA POLYMERASE ECF-TYPE SIGMA FACTO"/>
    <property type="match status" value="1"/>
</dbReference>
<accession>A0A562MQU0</accession>
<dbReference type="InterPro" id="IPR039425">
    <property type="entry name" value="RNA_pol_sigma-70-like"/>
</dbReference>
<organism evidence="6 7">
    <name type="scientific">Sphingobacterium siyangense</name>
    <dbReference type="NCBI Taxonomy" id="459529"/>
    <lineage>
        <taxon>Bacteria</taxon>
        <taxon>Pseudomonadati</taxon>
        <taxon>Bacteroidota</taxon>
        <taxon>Sphingobacteriia</taxon>
        <taxon>Sphingobacteriales</taxon>
        <taxon>Sphingobacteriaceae</taxon>
        <taxon>Sphingobacterium</taxon>
    </lineage>
</organism>
<dbReference type="InterPro" id="IPR036388">
    <property type="entry name" value="WH-like_DNA-bd_sf"/>
</dbReference>
<dbReference type="GO" id="GO:0016987">
    <property type="term" value="F:sigma factor activity"/>
    <property type="evidence" value="ECO:0007669"/>
    <property type="project" value="UniProtKB-KW"/>
</dbReference>
<keyword evidence="4" id="KW-1133">Transmembrane helix</keyword>
<evidence type="ECO:0000313" key="6">
    <source>
        <dbReference type="EMBL" id="TWI22158.1"/>
    </source>
</evidence>
<dbReference type="Pfam" id="PF08281">
    <property type="entry name" value="Sigma70_r4_2"/>
    <property type="match status" value="1"/>
</dbReference>
<keyword evidence="4" id="KW-0812">Transmembrane</keyword>
<dbReference type="AlphaFoldDB" id="A0A562MQU0"/>
<keyword evidence="4" id="KW-0472">Membrane</keyword>
<dbReference type="InterPro" id="IPR014284">
    <property type="entry name" value="RNA_pol_sigma-70_dom"/>
</dbReference>
<evidence type="ECO:0000313" key="7">
    <source>
        <dbReference type="Proteomes" id="UP000315908"/>
    </source>
</evidence>
<sequence>MVDYGRLITLCFFRAMRGVCGKTPFVISLTMILTVFAVFDLITFCFTPYIQQTFLIVWERKNNANQQIQFSTQLFQIARTKLIDELRRRALNRKYVAFEKPFVLTQYEDLERQIAYKGELEYVKELITQMPFMRQQVFYLHKIEELSYKEIAVKLSISPKTVENHVSIGLKFIKKFFKLS</sequence>